<evidence type="ECO:0000313" key="1">
    <source>
        <dbReference type="EMBL" id="WEY17545.1"/>
    </source>
</evidence>
<sequence>MDKCSIIPRVKNSKGEFVESDLFKSLLHYTNDREISKQYYAVGTSPEFLSRVANKAKFDSNGEITFQSLRQLTKLNLSDEKVKQTLNKDIGAGVYDYNEAVPKLQSFNRSSPYNDKYMATIINKDNGKVELTVVNKNNTNVAQLNDNIANRSLQERIKFYLNRAGVDYSFLDDSERINGRYSTVNATKTADSLYQLIKVANNEQIDSSLSEEAGHFAVGALGNSPLVQRLERLLTPDVQRVIMGDEYNTIAYRDNPAREVAGHLVGKAINGEIDKRASWQNIVNRIVGQIKRVFNNITGNEIANAKLEAVRTADAIAQGFMSPGFQGTVENALETQETLYSARDSVNVATFKSVLNILRSQTSQMRAIDKSLYNKYNQLAGQVEAGRTSSQPSLFADLIAVDGITEAMDLMVDTVPEMIAKLAKVDFNITSITPENAALLREVGTFVANAQAILKIVKDATTTEDSRLRLQNVNESTITQLKALRRNLNEAINGDNRLLNTLEVKQREFYLKFLEDAMGSTYVNRAARVIFDWKKGQRGLRWVSAEKIPIEDLLRYMEKDISIHESILASMSNNSDVIGQLADRTVKLANKYADDMTIQTQDRLKILEGDLHSIGEKNTDAFCEISPRTGKLTGNIVSPYVWGDYEDDWLQFKKECRDDFYANNPNLEGKSDFEKSLLWDQYFKPLVKSWHKQYSQWNQVEQRWYPNDTYLSEQYEKTIKGTPRAGWLSKYMNLKAELDGFLPDGSTNIYRMPQFKGTTMNKIRNRRMTEGTGKAISYTLRRNMADTFVEDSEDRDFGSDQTYNTIEEDMFSNQLEFEKEKLNRVPIYGINKLRDSAELSTDLFQSTLAYAGMAHTYAGISSIAGTLEIGKDVLKRRAVGGIRAESERDETSRAFKRYQKFLDKQVYGINTTKIKIGKKVVLNKVVGFFTGLASKFFLGGNVLGGAVNLGTGSLEIFKEALSGEFFSVKDWERANITYWKNLPSNWLHAGDDVKEDKVSLFIRQMNALNENKKKERDYYTNKSKWVKLNPVGENLFLPYKCGEHYMQTMAFLATANGTKLIDENGNPISLYNAYQVVNIDDSKPNLGKTLQMKQGVRVLDKDTGELKPWSIEDESKFMDRAREINNRMHGIYNNSDKVAIQQNVYGNALLAMRGYALGMIQRRFGVNAYSVALGTETEGSMRTLAKVIASTFTDKGGFALTARAIFTPVSKTTQQMMLNAGFSANQYYNMRRNWADMAVIVALTLLKMLSAKPDDDDDEEPDQAMGFLYYAASRLYSEQAAFNTPWGFVKEAPVVTNISPVGFSLATDLINIVTLFATQEEYKSSGSTYEKGDLKWAHKVERMLPYWRSYLMMQNPYQAAQSYQYGRANLTK</sequence>
<dbReference type="EMBL" id="OQ198718">
    <property type="protein sequence ID" value="WEY17545.1"/>
    <property type="molecule type" value="Genomic_DNA"/>
</dbReference>
<keyword evidence="2" id="KW-1185">Reference proteome</keyword>
<name>A0AAF0DNL3_9CAUD</name>
<accession>A0AAF0DNL3</accession>
<evidence type="ECO:0000313" key="2">
    <source>
        <dbReference type="Proteomes" id="UP001225300"/>
    </source>
</evidence>
<protein>
    <submittedName>
        <fullName evidence="1">RNA-polymerase subunit</fullName>
    </submittedName>
</protein>
<reference evidence="1" key="1">
    <citation type="journal article" date="2023" name="bioRxiv">
        <title>Novel crAssphage isolates exhibit conserved gene order and purifying selection of the host specificity protein.</title>
        <authorList>
            <person name="Papudeshi B."/>
            <person name="Vega A.A."/>
            <person name="Souza C."/>
            <person name="Giles S.K."/>
            <person name="Mallawaarachchi V."/>
            <person name="Roach M.J."/>
            <person name="An M."/>
            <person name="Jacobson N."/>
            <person name="McNair K."/>
            <person name="Mora M.F."/>
            <person name="Pastrana K."/>
            <person name="Leigh C."/>
            <person name="Cram C."/>
            <person name="Plewa W.S."/>
            <person name="Grigson S.R."/>
            <person name="Bouras G."/>
            <person name="Decewicz P."/>
            <person name="Luque A."/>
            <person name="Droit L."/>
            <person name="Handley S.A."/>
            <person name="Segall A.M."/>
            <person name="Dinsdale E.A."/>
            <person name="Edwards R.A."/>
        </authorList>
    </citation>
    <scope>NUCLEOTIDE SEQUENCE</scope>
    <source>
        <strain evidence="1">Bc03</strain>
    </source>
</reference>
<organism evidence="1 2">
    <name type="scientific">Kolpuevirus sp. 'frurule'</name>
    <dbReference type="NCBI Taxonomy" id="3028514"/>
    <lineage>
        <taxon>Viruses</taxon>
        <taxon>Duplodnaviria</taxon>
        <taxon>Heunggongvirae</taxon>
        <taxon>Uroviricota</taxon>
        <taxon>Caudoviricetes</taxon>
        <taxon>Crassvirales</taxon>
        <taxon>Steigviridae</taxon>
        <taxon>Asinivirinae</taxon>
        <taxon>Kolpuevirus</taxon>
    </lineage>
</organism>
<proteinExistence type="predicted"/>
<dbReference type="Proteomes" id="UP001225300">
    <property type="component" value="Segment"/>
</dbReference>